<reference evidence="10 11" key="1">
    <citation type="submission" date="2016-10" db="EMBL/GenBank/DDBJ databases">
        <authorList>
            <person name="de Groot N.N."/>
        </authorList>
    </citation>
    <scope>NUCLEOTIDE SEQUENCE [LARGE SCALE GENOMIC DNA]</scope>
    <source>
        <strain evidence="10 11">CGMCC 1.11030</strain>
    </source>
</reference>
<keyword evidence="11" id="KW-1185">Reference proteome</keyword>
<dbReference type="STRING" id="1114924.SAMN05216258_107298"/>
<gene>
    <name evidence="10" type="ORF">SAMN05216258_107298</name>
</gene>
<keyword evidence="4 8" id="KW-0812">Transmembrane</keyword>
<sequence length="553" mass="57747">MPDAETTVATDRAAPQTAAATRTGQEPQEPQDDGRAGPLAHPVFRALWLATIVSNVGTWMHDVGAGWLMTSLSPSPLLVALVQTATTLPMFLLALPAGALADIVDRRRLLLGAQSLGLVAAMTMAILAAGGLVTPLILLGATAVLGVAAALSAPVFQAIVPELVSRRALPDAIALNSLGVNISRAVGPALGGVVVALAGTPAVFALNAVSVLGVLAVLVAWKRPAADRTLPPEHFVGALKAGYRYTRHSPQMRLVLLRAGAFFVFGSALWAMLPLIARRGLGLDAAGYGVLLGCMGAGAVAGALGLKRLRARVPANPLSVGATLLFALATLALALTRQAWVAGLVLFLAGLGWIGMLTSLNLAAHMASPGWVKARALAVYLLTLQGAMTGGSVLWGALASGAGVPAALAVAGAGQALAAVLALRWRLPREAAADLAPSHHWAEPVVHARPDADRGPVLVEIAYRVDPDRQAAFVAALRGFKSRRQRDGAIRWDVWEDVADPGRVVETFVVESWVEHQRQHARTTRADQIDQALLLEHHLGDAPPVVRHLLRPR</sequence>
<dbReference type="InterPro" id="IPR010290">
    <property type="entry name" value="TM_effector"/>
</dbReference>
<feature type="transmembrane region" description="Helical" evidence="8">
    <location>
        <begin position="318"/>
        <end position="335"/>
    </location>
</feature>
<evidence type="ECO:0000313" key="10">
    <source>
        <dbReference type="EMBL" id="SFI53449.1"/>
    </source>
</evidence>
<dbReference type="CDD" id="cd06173">
    <property type="entry name" value="MFS_MefA_like"/>
    <property type="match status" value="1"/>
</dbReference>
<evidence type="ECO:0000256" key="8">
    <source>
        <dbReference type="SAM" id="Phobius"/>
    </source>
</evidence>
<comment type="subcellular location">
    <subcellularLocation>
        <location evidence="1">Cell membrane</location>
        <topology evidence="1">Multi-pass membrane protein</topology>
    </subcellularLocation>
</comment>
<dbReference type="GO" id="GO:0005886">
    <property type="term" value="C:plasma membrane"/>
    <property type="evidence" value="ECO:0007669"/>
    <property type="project" value="UniProtKB-SubCell"/>
</dbReference>
<dbReference type="InterPro" id="IPR036259">
    <property type="entry name" value="MFS_trans_sf"/>
</dbReference>
<evidence type="ECO:0000313" key="11">
    <source>
        <dbReference type="Proteomes" id="UP000199377"/>
    </source>
</evidence>
<evidence type="ECO:0000256" key="4">
    <source>
        <dbReference type="ARBA" id="ARBA00022692"/>
    </source>
</evidence>
<evidence type="ECO:0000259" key="9">
    <source>
        <dbReference type="PROSITE" id="PS50850"/>
    </source>
</evidence>
<evidence type="ECO:0000256" key="1">
    <source>
        <dbReference type="ARBA" id="ARBA00004651"/>
    </source>
</evidence>
<dbReference type="AlphaFoldDB" id="A0A1I3IZS9"/>
<evidence type="ECO:0000256" key="2">
    <source>
        <dbReference type="ARBA" id="ARBA00022448"/>
    </source>
</evidence>
<feature type="domain" description="Major facilitator superfamily (MFS) profile" evidence="9">
    <location>
        <begin position="43"/>
        <end position="430"/>
    </location>
</feature>
<feature type="transmembrane region" description="Helical" evidence="8">
    <location>
        <begin position="77"/>
        <end position="97"/>
    </location>
</feature>
<dbReference type="Gene3D" id="1.20.1250.20">
    <property type="entry name" value="MFS general substrate transporter like domains"/>
    <property type="match status" value="1"/>
</dbReference>
<dbReference type="Pfam" id="PF05977">
    <property type="entry name" value="MFS_3"/>
    <property type="match status" value="1"/>
</dbReference>
<dbReference type="Proteomes" id="UP000199377">
    <property type="component" value="Unassembled WGS sequence"/>
</dbReference>
<keyword evidence="3" id="KW-1003">Cell membrane</keyword>
<dbReference type="EMBL" id="FOQH01000007">
    <property type="protein sequence ID" value="SFI53449.1"/>
    <property type="molecule type" value="Genomic_DNA"/>
</dbReference>
<dbReference type="OrthoDB" id="9809918at2"/>
<feature type="transmembrane region" description="Helical" evidence="8">
    <location>
        <begin position="202"/>
        <end position="221"/>
    </location>
</feature>
<name>A0A1I3IZS9_9RHOB</name>
<keyword evidence="5 8" id="KW-1133">Transmembrane helix</keyword>
<dbReference type="PROSITE" id="PS50850">
    <property type="entry name" value="MFS"/>
    <property type="match status" value="1"/>
</dbReference>
<dbReference type="PANTHER" id="PTHR23513:SF11">
    <property type="entry name" value="STAPHYLOFERRIN A TRANSPORTER"/>
    <property type="match status" value="1"/>
</dbReference>
<organism evidence="10 11">
    <name type="scientific">Albimonas pacifica</name>
    <dbReference type="NCBI Taxonomy" id="1114924"/>
    <lineage>
        <taxon>Bacteria</taxon>
        <taxon>Pseudomonadati</taxon>
        <taxon>Pseudomonadota</taxon>
        <taxon>Alphaproteobacteria</taxon>
        <taxon>Rhodobacterales</taxon>
        <taxon>Paracoccaceae</taxon>
        <taxon>Albimonas</taxon>
    </lineage>
</organism>
<accession>A0A1I3IZS9</accession>
<dbReference type="GO" id="GO:0022857">
    <property type="term" value="F:transmembrane transporter activity"/>
    <property type="evidence" value="ECO:0007669"/>
    <property type="project" value="InterPro"/>
</dbReference>
<protein>
    <submittedName>
        <fullName evidence="10">Predicted arabinose efflux permease, MFS family</fullName>
    </submittedName>
</protein>
<evidence type="ECO:0000256" key="5">
    <source>
        <dbReference type="ARBA" id="ARBA00022989"/>
    </source>
</evidence>
<feature type="transmembrane region" description="Helical" evidence="8">
    <location>
        <begin position="404"/>
        <end position="423"/>
    </location>
</feature>
<keyword evidence="6 8" id="KW-0472">Membrane</keyword>
<feature type="compositionally biased region" description="Low complexity" evidence="7">
    <location>
        <begin position="9"/>
        <end position="23"/>
    </location>
</feature>
<evidence type="ECO:0000256" key="6">
    <source>
        <dbReference type="ARBA" id="ARBA00023136"/>
    </source>
</evidence>
<evidence type="ECO:0000256" key="7">
    <source>
        <dbReference type="SAM" id="MobiDB-lite"/>
    </source>
</evidence>
<feature type="transmembrane region" description="Helical" evidence="8">
    <location>
        <begin position="285"/>
        <end position="306"/>
    </location>
</feature>
<feature type="transmembrane region" description="Helical" evidence="8">
    <location>
        <begin position="136"/>
        <end position="160"/>
    </location>
</feature>
<feature type="region of interest" description="Disordered" evidence="7">
    <location>
        <begin position="1"/>
        <end position="36"/>
    </location>
</feature>
<dbReference type="SUPFAM" id="SSF103473">
    <property type="entry name" value="MFS general substrate transporter"/>
    <property type="match status" value="1"/>
</dbReference>
<dbReference type="RefSeq" id="WP_092861399.1">
    <property type="nucleotide sequence ID" value="NZ_FOQH01000007.1"/>
</dbReference>
<dbReference type="PANTHER" id="PTHR23513">
    <property type="entry name" value="INTEGRAL MEMBRANE EFFLUX PROTEIN-RELATED"/>
    <property type="match status" value="1"/>
</dbReference>
<feature type="transmembrane region" description="Helical" evidence="8">
    <location>
        <begin position="376"/>
        <end position="398"/>
    </location>
</feature>
<proteinExistence type="predicted"/>
<feature type="transmembrane region" description="Helical" evidence="8">
    <location>
        <begin position="341"/>
        <end position="364"/>
    </location>
</feature>
<dbReference type="InterPro" id="IPR020846">
    <property type="entry name" value="MFS_dom"/>
</dbReference>
<feature type="transmembrane region" description="Helical" evidence="8">
    <location>
        <begin position="254"/>
        <end position="273"/>
    </location>
</feature>
<keyword evidence="2" id="KW-0813">Transport</keyword>
<evidence type="ECO:0000256" key="3">
    <source>
        <dbReference type="ARBA" id="ARBA00022475"/>
    </source>
</evidence>
<feature type="transmembrane region" description="Helical" evidence="8">
    <location>
        <begin position="109"/>
        <end position="130"/>
    </location>
</feature>